<dbReference type="InterPro" id="IPR025602">
    <property type="entry name" value="BCP1_family"/>
</dbReference>
<evidence type="ECO:0000313" key="3">
    <source>
        <dbReference type="Proteomes" id="UP000018320"/>
    </source>
</evidence>
<comment type="similarity">
    <text evidence="1">Belongs to the BCP1 family.</text>
</comment>
<evidence type="ECO:0008006" key="4">
    <source>
        <dbReference type="Google" id="ProtNLM"/>
    </source>
</evidence>
<comment type="caution">
    <text evidence="2">The sequence shown here is derived from an EMBL/GenBank/DDBJ whole genome shotgun (WGS) entry which is preliminary data.</text>
</comment>
<sequence length="269" mass="29820">MIKMNSQDDQSEELFMPEAEFSDVQLNLEFADSSEDFKPEIETLAGAFWAQTPHSELAFELAKIVSAQPEIGTVACGDDSAVLGYHSIINLGQHMHISAIEALFDLLLNALEEYKDTLPPAKLFWQRLKAGTVCLGFLTTGRYTNLPMSAIAAFYQVVKDDIEWASSAKYNSSTPSHLFKFTHILYITKAVLKDTEPSMSQTTGCTTNPLNRLKKRSLARPEDTTIIECSLFTLLVPASLGSFTCWVISVLDLAGYLRVSKALADEDFD</sequence>
<dbReference type="GO" id="GO:0005634">
    <property type="term" value="C:nucleus"/>
    <property type="evidence" value="ECO:0007669"/>
    <property type="project" value="TreeGrafter"/>
</dbReference>
<reference evidence="3" key="1">
    <citation type="submission" date="2012-02" db="EMBL/GenBank/DDBJ databases">
        <title>Genome sequencing of Giardia lamblia Genotypes A2 and B isolates (DH and GS) and comparative analysis with the genomes of Genotypes A1 and E (WB and Pig).</title>
        <authorList>
            <person name="Adam R."/>
            <person name="Dahlstrom E."/>
            <person name="Martens C."/>
            <person name="Bruno D."/>
            <person name="Barbian K."/>
            <person name="Porcella S.F."/>
            <person name="Nash T."/>
        </authorList>
    </citation>
    <scope>NUCLEOTIDE SEQUENCE</scope>
    <source>
        <strain evidence="3">DH</strain>
    </source>
</reference>
<dbReference type="VEuPathDB" id="GiardiaDB:QR46_3792"/>
<organism evidence="2 3">
    <name type="scientific">Giardia intestinalis</name>
    <name type="common">Giardia lamblia</name>
    <dbReference type="NCBI Taxonomy" id="5741"/>
    <lineage>
        <taxon>Eukaryota</taxon>
        <taxon>Metamonada</taxon>
        <taxon>Diplomonadida</taxon>
        <taxon>Hexamitidae</taxon>
        <taxon>Giardiinae</taxon>
        <taxon>Giardia</taxon>
    </lineage>
</organism>
<name>V6THZ7_GIAIN</name>
<dbReference type="VEuPathDB" id="GiardiaDB:GL50803_0010846"/>
<dbReference type="Pfam" id="PF13862">
    <property type="entry name" value="BCCIP"/>
    <property type="match status" value="1"/>
</dbReference>
<dbReference type="AlphaFoldDB" id="V6THZ7"/>
<dbReference type="Proteomes" id="UP000018320">
    <property type="component" value="Unassembled WGS sequence"/>
</dbReference>
<dbReference type="VEuPathDB" id="GiardiaDB:DHA2_10846"/>
<dbReference type="VEuPathDB" id="GiardiaDB:GL50581_2706"/>
<dbReference type="EMBL" id="AHGT01000011">
    <property type="protein sequence ID" value="ESU38603.1"/>
    <property type="molecule type" value="Genomic_DNA"/>
</dbReference>
<evidence type="ECO:0000313" key="2">
    <source>
        <dbReference type="EMBL" id="ESU38603.1"/>
    </source>
</evidence>
<accession>V6THZ7</accession>
<gene>
    <name evidence="2" type="ORF">DHA2_10846</name>
</gene>
<dbReference type="PANTHER" id="PTHR13261:SF0">
    <property type="entry name" value="BRCA2 AND CDKN1A-INTERACTING PROTEIN"/>
    <property type="match status" value="1"/>
</dbReference>
<reference evidence="2 3" key="2">
    <citation type="journal article" date="2013" name="Genome Biol. Evol.">
        <title>Genome sequencing of Giardia lamblia genotypes A2 and B isolates (DH and GS) and comparative analysis with the genomes of genotypes A1 and E (WB and Pig).</title>
        <authorList>
            <person name="Adam R.D."/>
            <person name="Dahlstrom E.W."/>
            <person name="Martens C.A."/>
            <person name="Bruno D.P."/>
            <person name="Barbian K.D."/>
            <person name="Ricklefs S.M."/>
            <person name="Hernandez M.M."/>
            <person name="Narla N.P."/>
            <person name="Patel R.B."/>
            <person name="Porcella S.F."/>
            <person name="Nash T.E."/>
        </authorList>
    </citation>
    <scope>NUCLEOTIDE SEQUENCE [LARGE SCALE GENOMIC DNA]</scope>
    <source>
        <strain evidence="2 3">DH</strain>
    </source>
</reference>
<protein>
    <recommendedName>
        <fullName evidence="4">P21-C-terminal region-binding protein</fullName>
    </recommendedName>
</protein>
<evidence type="ECO:0000256" key="1">
    <source>
        <dbReference type="ARBA" id="ARBA00006781"/>
    </source>
</evidence>
<dbReference type="PANTHER" id="PTHR13261">
    <property type="entry name" value="BRCA2 AND CDKN1A INTERACTING PROTEIN"/>
    <property type="match status" value="1"/>
</dbReference>
<proteinExistence type="inferred from homology"/>